<keyword evidence="1 6" id="KW-0645">Protease</keyword>
<keyword evidence="2" id="KW-0479">Metal-binding</keyword>
<comment type="cofactor">
    <cofactor evidence="6">
        <name>Zn(2+)</name>
        <dbReference type="ChEBI" id="CHEBI:29105"/>
    </cofactor>
    <text evidence="6">Binds 1 zinc ion per subunit.</text>
</comment>
<reference evidence="9" key="1">
    <citation type="submission" date="2021-04" db="EMBL/GenBank/DDBJ databases">
        <title>Pseudonocardia sp. nov., isolated from sandy soil of mangrove forest.</title>
        <authorList>
            <person name="Zan Z."/>
            <person name="Huang R."/>
            <person name="Liu W."/>
        </authorList>
    </citation>
    <scope>NUCLEOTIDE SEQUENCE</scope>
    <source>
        <strain evidence="9">S2-4</strain>
    </source>
</reference>
<accession>A0ABT1ABY1</accession>
<evidence type="ECO:0000256" key="5">
    <source>
        <dbReference type="ARBA" id="ARBA00023049"/>
    </source>
</evidence>
<dbReference type="InterPro" id="IPR052173">
    <property type="entry name" value="Beta-lactam_resp_regulator"/>
</dbReference>
<keyword evidence="5 6" id="KW-0482">Metalloprotease</keyword>
<dbReference type="EMBL" id="JAGSOV010000085">
    <property type="protein sequence ID" value="MCO1660550.1"/>
    <property type="molecule type" value="Genomic_DNA"/>
</dbReference>
<evidence type="ECO:0000259" key="8">
    <source>
        <dbReference type="Pfam" id="PF01435"/>
    </source>
</evidence>
<proteinExistence type="inferred from homology"/>
<dbReference type="RefSeq" id="WP_252446077.1">
    <property type="nucleotide sequence ID" value="NZ_JAGSOV010000085.1"/>
</dbReference>
<keyword evidence="4 6" id="KW-0862">Zinc</keyword>
<dbReference type="Proteomes" id="UP001165283">
    <property type="component" value="Unassembled WGS sequence"/>
</dbReference>
<dbReference type="Gene3D" id="3.30.2010.10">
    <property type="entry name" value="Metalloproteases ('zincins'), catalytic domain"/>
    <property type="match status" value="1"/>
</dbReference>
<dbReference type="InterPro" id="IPR001915">
    <property type="entry name" value="Peptidase_M48"/>
</dbReference>
<comment type="similarity">
    <text evidence="6">Belongs to the peptidase M48 family.</text>
</comment>
<name>A0ABT1ABY1_9PSEU</name>
<feature type="domain" description="Peptidase M48" evidence="8">
    <location>
        <begin position="118"/>
        <end position="192"/>
    </location>
</feature>
<gene>
    <name evidence="9" type="ORF">KDL28_36420</name>
</gene>
<evidence type="ECO:0000256" key="4">
    <source>
        <dbReference type="ARBA" id="ARBA00022833"/>
    </source>
</evidence>
<dbReference type="PANTHER" id="PTHR34978">
    <property type="entry name" value="POSSIBLE SENSOR-TRANSDUCER PROTEIN BLAR"/>
    <property type="match status" value="1"/>
</dbReference>
<evidence type="ECO:0000256" key="1">
    <source>
        <dbReference type="ARBA" id="ARBA00022670"/>
    </source>
</evidence>
<comment type="caution">
    <text evidence="9">The sequence shown here is derived from an EMBL/GenBank/DDBJ whole genome shotgun (WGS) entry which is preliminary data.</text>
</comment>
<evidence type="ECO:0000256" key="3">
    <source>
        <dbReference type="ARBA" id="ARBA00022801"/>
    </source>
</evidence>
<evidence type="ECO:0000256" key="6">
    <source>
        <dbReference type="RuleBase" id="RU003983"/>
    </source>
</evidence>
<feature type="transmembrane region" description="Helical" evidence="7">
    <location>
        <begin position="282"/>
        <end position="300"/>
    </location>
</feature>
<keyword evidence="7" id="KW-1133">Transmembrane helix</keyword>
<organism evidence="9 10">
    <name type="scientific">Pseudonocardia humida</name>
    <dbReference type="NCBI Taxonomy" id="2800819"/>
    <lineage>
        <taxon>Bacteria</taxon>
        <taxon>Bacillati</taxon>
        <taxon>Actinomycetota</taxon>
        <taxon>Actinomycetes</taxon>
        <taxon>Pseudonocardiales</taxon>
        <taxon>Pseudonocardiaceae</taxon>
        <taxon>Pseudonocardia</taxon>
    </lineage>
</organism>
<keyword evidence="10" id="KW-1185">Reference proteome</keyword>
<evidence type="ECO:0000256" key="2">
    <source>
        <dbReference type="ARBA" id="ARBA00022723"/>
    </source>
</evidence>
<keyword evidence="7" id="KW-0812">Transmembrane</keyword>
<feature type="transmembrane region" description="Helical" evidence="7">
    <location>
        <begin position="34"/>
        <end position="54"/>
    </location>
</feature>
<keyword evidence="7" id="KW-0472">Membrane</keyword>
<evidence type="ECO:0000256" key="7">
    <source>
        <dbReference type="SAM" id="Phobius"/>
    </source>
</evidence>
<dbReference type="CDD" id="cd07326">
    <property type="entry name" value="M56_BlaR1_MecR1_like"/>
    <property type="match status" value="1"/>
</dbReference>
<evidence type="ECO:0000313" key="10">
    <source>
        <dbReference type="Proteomes" id="UP001165283"/>
    </source>
</evidence>
<protein>
    <submittedName>
        <fullName evidence="9">M56 family metallopeptidase</fullName>
    </submittedName>
</protein>
<dbReference type="Pfam" id="PF01435">
    <property type="entry name" value="Peptidase_M48"/>
    <property type="match status" value="1"/>
</dbReference>
<keyword evidence="3 6" id="KW-0378">Hydrolase</keyword>
<evidence type="ECO:0000313" key="9">
    <source>
        <dbReference type="EMBL" id="MCO1660550.1"/>
    </source>
</evidence>
<sequence>MIYVWHHVCTALLAVASGAVLVRARWTHRSPHLAVLLWQATALGAVTATVGALLSAGLEPYGRGIVPALSRLGAELAAGAPHPGLGAGHVTAIVAGLLLTTWTATVQIVSSWRAGRHRSRHRLLLRLVGRSDAHERAVVLDHPVAAAYYLPGPSGCVVVSSGALEALTPSQLEAVLAHEDAHAREHHHLALAPFHALRRAVPCRLTARMGDSIELLVEMCADDGAARRHGPAPLIAALDRFHALGASPVPPGALAVGGHATAQRIDRLRAAHPPLSAPLRNLVVLAALAVGLTPLSLFVLPA</sequence>
<dbReference type="PANTHER" id="PTHR34978:SF3">
    <property type="entry name" value="SLR0241 PROTEIN"/>
    <property type="match status" value="1"/>
</dbReference>